<sequence length="97" mass="10717">MLKYVRREGGGTTRLSAPLSTIQSLAQQVPRPRRPLIVSGHTNTGEADAAGQRLLDDVSPRRHPPRPPPHPPYARWSPTLLASQPSSPPPAMSERWR</sequence>
<keyword evidence="3" id="KW-1185">Reference proteome</keyword>
<evidence type="ECO:0000313" key="2">
    <source>
        <dbReference type="EMBL" id="KAK8382310.1"/>
    </source>
</evidence>
<organism evidence="2 3">
    <name type="scientific">Scylla paramamosain</name>
    <name type="common">Mud crab</name>
    <dbReference type="NCBI Taxonomy" id="85552"/>
    <lineage>
        <taxon>Eukaryota</taxon>
        <taxon>Metazoa</taxon>
        <taxon>Ecdysozoa</taxon>
        <taxon>Arthropoda</taxon>
        <taxon>Crustacea</taxon>
        <taxon>Multicrustacea</taxon>
        <taxon>Malacostraca</taxon>
        <taxon>Eumalacostraca</taxon>
        <taxon>Eucarida</taxon>
        <taxon>Decapoda</taxon>
        <taxon>Pleocyemata</taxon>
        <taxon>Brachyura</taxon>
        <taxon>Eubrachyura</taxon>
        <taxon>Portunoidea</taxon>
        <taxon>Portunidae</taxon>
        <taxon>Portuninae</taxon>
        <taxon>Scylla</taxon>
    </lineage>
</organism>
<gene>
    <name evidence="2" type="ORF">O3P69_015328</name>
</gene>
<feature type="region of interest" description="Disordered" evidence="1">
    <location>
        <begin position="1"/>
        <end position="97"/>
    </location>
</feature>
<evidence type="ECO:0000313" key="3">
    <source>
        <dbReference type="Proteomes" id="UP001487740"/>
    </source>
</evidence>
<comment type="caution">
    <text evidence="2">The sequence shown here is derived from an EMBL/GenBank/DDBJ whole genome shotgun (WGS) entry which is preliminary data.</text>
</comment>
<proteinExistence type="predicted"/>
<evidence type="ECO:0000256" key="1">
    <source>
        <dbReference type="SAM" id="MobiDB-lite"/>
    </source>
</evidence>
<feature type="compositionally biased region" description="Polar residues" evidence="1">
    <location>
        <begin position="13"/>
        <end position="27"/>
    </location>
</feature>
<protein>
    <submittedName>
        <fullName evidence="2">Uncharacterized protein</fullName>
    </submittedName>
</protein>
<reference evidence="2 3" key="1">
    <citation type="submission" date="2023-03" db="EMBL/GenBank/DDBJ databases">
        <title>High-quality genome of Scylla paramamosain provides insights in environmental adaptation.</title>
        <authorList>
            <person name="Zhang L."/>
        </authorList>
    </citation>
    <scope>NUCLEOTIDE SEQUENCE [LARGE SCALE GENOMIC DNA]</scope>
    <source>
        <strain evidence="2">LZ_2023a</strain>
        <tissue evidence="2">Muscle</tissue>
    </source>
</reference>
<name>A0AAW0T3R9_SCYPA</name>
<accession>A0AAW0T3R9</accession>
<dbReference type="EMBL" id="JARAKH010000039">
    <property type="protein sequence ID" value="KAK8382310.1"/>
    <property type="molecule type" value="Genomic_DNA"/>
</dbReference>
<dbReference type="AlphaFoldDB" id="A0AAW0T3R9"/>
<dbReference type="Proteomes" id="UP001487740">
    <property type="component" value="Unassembled WGS sequence"/>
</dbReference>